<evidence type="ECO:0000313" key="3">
    <source>
        <dbReference type="Proteomes" id="UP000287033"/>
    </source>
</evidence>
<evidence type="ECO:0000313" key="2">
    <source>
        <dbReference type="EMBL" id="GCC44323.1"/>
    </source>
</evidence>
<evidence type="ECO:0000256" key="1">
    <source>
        <dbReference type="SAM" id="MobiDB-lite"/>
    </source>
</evidence>
<feature type="region of interest" description="Disordered" evidence="1">
    <location>
        <begin position="1"/>
        <end position="34"/>
    </location>
</feature>
<dbReference type="Proteomes" id="UP000287033">
    <property type="component" value="Unassembled WGS sequence"/>
</dbReference>
<reference evidence="2 3" key="1">
    <citation type="journal article" date="2018" name="Nat. Ecol. Evol.">
        <title>Shark genomes provide insights into elasmobranch evolution and the origin of vertebrates.</title>
        <authorList>
            <person name="Hara Y"/>
            <person name="Yamaguchi K"/>
            <person name="Onimaru K"/>
            <person name="Kadota M"/>
            <person name="Koyanagi M"/>
            <person name="Keeley SD"/>
            <person name="Tatsumi K"/>
            <person name="Tanaka K"/>
            <person name="Motone F"/>
            <person name="Kageyama Y"/>
            <person name="Nozu R"/>
            <person name="Adachi N"/>
            <person name="Nishimura O"/>
            <person name="Nakagawa R"/>
            <person name="Tanegashima C"/>
            <person name="Kiyatake I"/>
            <person name="Matsumoto R"/>
            <person name="Murakumo K"/>
            <person name="Nishida K"/>
            <person name="Terakita A"/>
            <person name="Kuratani S"/>
            <person name="Sato K"/>
            <person name="Hyodo S Kuraku.S."/>
        </authorList>
    </citation>
    <scope>NUCLEOTIDE SEQUENCE [LARGE SCALE GENOMIC DNA]</scope>
</reference>
<comment type="caution">
    <text evidence="2">The sequence shown here is derived from an EMBL/GenBank/DDBJ whole genome shotgun (WGS) entry which is preliminary data.</text>
</comment>
<organism evidence="2 3">
    <name type="scientific">Chiloscyllium punctatum</name>
    <name type="common">Brownbanded bambooshark</name>
    <name type="synonym">Hemiscyllium punctatum</name>
    <dbReference type="NCBI Taxonomy" id="137246"/>
    <lineage>
        <taxon>Eukaryota</taxon>
        <taxon>Metazoa</taxon>
        <taxon>Chordata</taxon>
        <taxon>Craniata</taxon>
        <taxon>Vertebrata</taxon>
        <taxon>Chondrichthyes</taxon>
        <taxon>Elasmobranchii</taxon>
        <taxon>Galeomorphii</taxon>
        <taxon>Galeoidea</taxon>
        <taxon>Orectolobiformes</taxon>
        <taxon>Hemiscylliidae</taxon>
        <taxon>Chiloscyllium</taxon>
    </lineage>
</organism>
<feature type="compositionally biased region" description="Basic and acidic residues" evidence="1">
    <location>
        <begin position="19"/>
        <end position="34"/>
    </location>
</feature>
<accession>A0A401TNX6</accession>
<gene>
    <name evidence="2" type="ORF">chiPu_0028650</name>
</gene>
<feature type="non-terminal residue" evidence="2">
    <location>
        <position position="34"/>
    </location>
</feature>
<dbReference type="EMBL" id="BEZZ01136385">
    <property type="protein sequence ID" value="GCC44323.1"/>
    <property type="molecule type" value="Genomic_DNA"/>
</dbReference>
<proteinExistence type="predicted"/>
<name>A0A401TNX6_CHIPU</name>
<protein>
    <submittedName>
        <fullName evidence="2">Uncharacterized protein</fullName>
    </submittedName>
</protein>
<keyword evidence="3" id="KW-1185">Reference proteome</keyword>
<dbReference type="AlphaFoldDB" id="A0A401TNX6"/>
<sequence length="34" mass="3949">MERECDPAETQTLAPELQETQRSEECLPEGDRKE</sequence>